<evidence type="ECO:0000313" key="5">
    <source>
        <dbReference type="Proteomes" id="UP000654947"/>
    </source>
</evidence>
<dbReference type="CDD" id="cd06464">
    <property type="entry name" value="ACD_sHsps-like"/>
    <property type="match status" value="1"/>
</dbReference>
<dbReference type="SUPFAM" id="SSF49764">
    <property type="entry name" value="HSP20-like chaperones"/>
    <property type="match status" value="1"/>
</dbReference>
<dbReference type="InterPro" id="IPR031107">
    <property type="entry name" value="Small_HSP"/>
</dbReference>
<dbReference type="Gene3D" id="2.60.40.790">
    <property type="match status" value="1"/>
</dbReference>
<evidence type="ECO:0000256" key="1">
    <source>
        <dbReference type="PROSITE-ProRule" id="PRU00285"/>
    </source>
</evidence>
<keyword evidence="5" id="KW-1185">Reference proteome</keyword>
<comment type="similarity">
    <text evidence="1 2">Belongs to the small heat shock protein (HSP20) family.</text>
</comment>
<dbReference type="PROSITE" id="PS01031">
    <property type="entry name" value="SHSP"/>
    <property type="match status" value="1"/>
</dbReference>
<dbReference type="RefSeq" id="WP_193517956.1">
    <property type="nucleotide sequence ID" value="NZ_BMXL01000010.1"/>
</dbReference>
<gene>
    <name evidence="4" type="ORF">GCM10007147_23610</name>
</gene>
<name>A0A918XC89_9ACTN</name>
<dbReference type="EMBL" id="BMXL01000010">
    <property type="protein sequence ID" value="GHD25976.1"/>
    <property type="molecule type" value="Genomic_DNA"/>
</dbReference>
<evidence type="ECO:0000313" key="4">
    <source>
        <dbReference type="EMBL" id="GHD25976.1"/>
    </source>
</evidence>
<sequence>MARRKFSNPFHGVADMITEMNRMSDSISAIETTQAGERERGFADAWSPATDILAKGTDLIVRCELPGIYDKDVAVSLANGVLVISGERHREEDESAQYYTSERFMGSFRREISLPEGIEEDDIEAAYGDGLLEVVVHGAAHTGGPQEITIKKRGRPRGQRL</sequence>
<dbReference type="AlphaFoldDB" id="A0A918XC89"/>
<evidence type="ECO:0000259" key="3">
    <source>
        <dbReference type="PROSITE" id="PS01031"/>
    </source>
</evidence>
<organism evidence="4 5">
    <name type="scientific">Nocardiopsis kunsanensis</name>
    <dbReference type="NCBI Taxonomy" id="141693"/>
    <lineage>
        <taxon>Bacteria</taxon>
        <taxon>Bacillati</taxon>
        <taxon>Actinomycetota</taxon>
        <taxon>Actinomycetes</taxon>
        <taxon>Streptosporangiales</taxon>
        <taxon>Nocardiopsidaceae</taxon>
        <taxon>Nocardiopsis</taxon>
    </lineage>
</organism>
<dbReference type="Proteomes" id="UP000654947">
    <property type="component" value="Unassembled WGS sequence"/>
</dbReference>
<protein>
    <recommendedName>
        <fullName evidence="3">SHSP domain-containing protein</fullName>
    </recommendedName>
</protein>
<accession>A0A918XC89</accession>
<dbReference type="InterPro" id="IPR008978">
    <property type="entry name" value="HSP20-like_chaperone"/>
</dbReference>
<evidence type="ECO:0000256" key="2">
    <source>
        <dbReference type="RuleBase" id="RU003616"/>
    </source>
</evidence>
<dbReference type="Pfam" id="PF00011">
    <property type="entry name" value="HSP20"/>
    <property type="match status" value="1"/>
</dbReference>
<feature type="domain" description="SHSP" evidence="3">
    <location>
        <begin position="40"/>
        <end position="153"/>
    </location>
</feature>
<proteinExistence type="inferred from homology"/>
<dbReference type="InterPro" id="IPR002068">
    <property type="entry name" value="A-crystallin/Hsp20_dom"/>
</dbReference>
<reference evidence="4 5" key="1">
    <citation type="journal article" date="2014" name="Int. J. Syst. Evol. Microbiol.">
        <title>Complete genome sequence of Corynebacterium casei LMG S-19264T (=DSM 44701T), isolated from a smear-ripened cheese.</title>
        <authorList>
            <consortium name="US DOE Joint Genome Institute (JGI-PGF)"/>
            <person name="Walter F."/>
            <person name="Albersmeier A."/>
            <person name="Kalinowski J."/>
            <person name="Ruckert C."/>
        </authorList>
    </citation>
    <scope>NUCLEOTIDE SEQUENCE [LARGE SCALE GENOMIC DNA]</scope>
    <source>
        <strain evidence="4 5">KCTC 19473</strain>
    </source>
</reference>
<dbReference type="PANTHER" id="PTHR11527">
    <property type="entry name" value="HEAT-SHOCK PROTEIN 20 FAMILY MEMBER"/>
    <property type="match status" value="1"/>
</dbReference>
<comment type="caution">
    <text evidence="4">The sequence shown here is derived from an EMBL/GenBank/DDBJ whole genome shotgun (WGS) entry which is preliminary data.</text>
</comment>